<accession>A0A8B5Y8B4</accession>
<proteinExistence type="predicted"/>
<organism evidence="1 2">
    <name type="scientific">Bacillus licheniformis</name>
    <dbReference type="NCBI Taxonomy" id="1402"/>
    <lineage>
        <taxon>Bacteria</taxon>
        <taxon>Bacillati</taxon>
        <taxon>Bacillota</taxon>
        <taxon>Bacilli</taxon>
        <taxon>Bacillales</taxon>
        <taxon>Bacillaceae</taxon>
        <taxon>Bacillus</taxon>
    </lineage>
</organism>
<reference evidence="1 2" key="1">
    <citation type="submission" date="2019-06" db="EMBL/GenBank/DDBJ databases">
        <title>Genome sequence analysis of &gt;100 Bacillus licheniformis strains suggests intrinsic resistance to this species.</title>
        <authorList>
            <person name="Wels M."/>
            <person name="Siezen R.J."/>
            <person name="Johansen E."/>
            <person name="Stuer-Lauridsen B."/>
            <person name="Bjerre K."/>
            <person name="Nielsen B.K.K."/>
        </authorList>
    </citation>
    <scope>NUCLEOTIDE SEQUENCE [LARGE SCALE GENOMIC DNA]</scope>
    <source>
        <strain evidence="1 2">BAC-16736</strain>
    </source>
</reference>
<gene>
    <name evidence="1" type="ORF">CHCC16736_1384</name>
</gene>
<name>A0A8B5Y8B4_BACLI</name>
<evidence type="ECO:0000313" key="2">
    <source>
        <dbReference type="Proteomes" id="UP000435910"/>
    </source>
</evidence>
<dbReference type="AlphaFoldDB" id="A0A8B5Y8B4"/>
<comment type="caution">
    <text evidence="1">The sequence shown here is derived from an EMBL/GenBank/DDBJ whole genome shotgun (WGS) entry which is preliminary data.</text>
</comment>
<sequence>MNFTFVSPKEVAEKLLRKESFFILDVRNKEALSDWKIEGSRVEHLNVPYFDLIDGIEKIDGQVLKIKMF</sequence>
<dbReference type="Proteomes" id="UP000435910">
    <property type="component" value="Unassembled WGS sequence"/>
</dbReference>
<protein>
    <recommendedName>
        <fullName evidence="3">Rhodanese domain-containing protein</fullName>
    </recommendedName>
</protein>
<dbReference type="EMBL" id="NILC01000028">
    <property type="protein sequence ID" value="TWL23676.1"/>
    <property type="molecule type" value="Genomic_DNA"/>
</dbReference>
<evidence type="ECO:0000313" key="1">
    <source>
        <dbReference type="EMBL" id="TWL23676.1"/>
    </source>
</evidence>
<dbReference type="InterPro" id="IPR036873">
    <property type="entry name" value="Rhodanese-like_dom_sf"/>
</dbReference>
<evidence type="ECO:0008006" key="3">
    <source>
        <dbReference type="Google" id="ProtNLM"/>
    </source>
</evidence>
<dbReference type="Gene3D" id="3.40.250.10">
    <property type="entry name" value="Rhodanese-like domain"/>
    <property type="match status" value="1"/>
</dbReference>
<dbReference type="SUPFAM" id="SSF52821">
    <property type="entry name" value="Rhodanese/Cell cycle control phosphatase"/>
    <property type="match status" value="1"/>
</dbReference>